<reference evidence="1" key="3">
    <citation type="submission" date="2025-09" db="UniProtKB">
        <authorList>
            <consortium name="Ensembl"/>
        </authorList>
    </citation>
    <scope>IDENTIFICATION</scope>
</reference>
<dbReference type="AlphaFoldDB" id="A0A4W5JUD3"/>
<keyword evidence="2" id="KW-1185">Reference proteome</keyword>
<reference evidence="2" key="1">
    <citation type="submission" date="2018-06" db="EMBL/GenBank/DDBJ databases">
        <title>Genome assembly of Danube salmon.</title>
        <authorList>
            <person name="Macqueen D.J."/>
            <person name="Gundappa M.K."/>
        </authorList>
    </citation>
    <scope>NUCLEOTIDE SEQUENCE [LARGE SCALE GENOMIC DNA]</scope>
</reference>
<dbReference type="STRING" id="62062.ENSHHUP00000007287"/>
<dbReference type="Gene3D" id="3.40.50.720">
    <property type="entry name" value="NAD(P)-binding Rossmann-like Domain"/>
    <property type="match status" value="1"/>
</dbReference>
<evidence type="ECO:0000313" key="1">
    <source>
        <dbReference type="Ensembl" id="ENSHHUP00000007287.1"/>
    </source>
</evidence>
<reference evidence="1" key="2">
    <citation type="submission" date="2025-08" db="UniProtKB">
        <authorList>
            <consortium name="Ensembl"/>
        </authorList>
    </citation>
    <scope>IDENTIFICATION</scope>
</reference>
<protein>
    <recommendedName>
        <fullName evidence="3">Saccharopine dehydrogenase NADP binding domain-containing protein</fullName>
    </recommendedName>
</protein>
<evidence type="ECO:0000313" key="2">
    <source>
        <dbReference type="Proteomes" id="UP000314982"/>
    </source>
</evidence>
<dbReference type="GO" id="GO:0005886">
    <property type="term" value="C:plasma membrane"/>
    <property type="evidence" value="ECO:0007669"/>
    <property type="project" value="TreeGrafter"/>
</dbReference>
<dbReference type="GO" id="GO:0009247">
    <property type="term" value="P:glycolipid biosynthetic process"/>
    <property type="evidence" value="ECO:0007669"/>
    <property type="project" value="TreeGrafter"/>
</dbReference>
<dbReference type="PANTHER" id="PTHR12286">
    <property type="entry name" value="SACCHAROPINE DEHYDROGENASE-LIKE OXIDOREDUCTASE"/>
    <property type="match status" value="1"/>
</dbReference>
<dbReference type="InterPro" id="IPR051276">
    <property type="entry name" value="Saccharopine_DH-like_oxidrdct"/>
</dbReference>
<dbReference type="GO" id="GO:0005739">
    <property type="term" value="C:mitochondrion"/>
    <property type="evidence" value="ECO:0007669"/>
    <property type="project" value="TreeGrafter"/>
</dbReference>
<sequence>VALVDITTQVNTRGILHIIFAASGFNRQFVVEEARIEIIMADVSEADSWAIMCQQGLVVLNCVRPFLWSVVRACIDFSGEPQFLERIQLDHLSRAVDSGVCVIGSCGFDSIPADMSILYTRDQFKGRESSYMPEGKLTIGTSAIYGFADSGSLRKLRKKFGHQPLPIVGAKVKKRYWQISDVQTVCVLCIPIQSNCIFFVMTWPSLGIFPEFSFGVFTKAGPSRKQMEGTSFSVMFFRYGYAEALHPSQGRPNARICTQKHGAG</sequence>
<dbReference type="GO" id="GO:0005811">
    <property type="term" value="C:lipid droplet"/>
    <property type="evidence" value="ECO:0007669"/>
    <property type="project" value="TreeGrafter"/>
</dbReference>
<dbReference type="Proteomes" id="UP000314982">
    <property type="component" value="Unassembled WGS sequence"/>
</dbReference>
<evidence type="ECO:0008006" key="3">
    <source>
        <dbReference type="Google" id="ProtNLM"/>
    </source>
</evidence>
<dbReference type="GeneTree" id="ENSGT00390000004799"/>
<name>A0A4W5JUD3_9TELE</name>
<dbReference type="PANTHER" id="PTHR12286:SF5">
    <property type="entry name" value="SACCHAROPINE DEHYDROGENASE-LIKE OXIDOREDUCTASE"/>
    <property type="match status" value="1"/>
</dbReference>
<accession>A0A4W5JUD3</accession>
<proteinExistence type="predicted"/>
<dbReference type="Ensembl" id="ENSHHUT00000007507.1">
    <property type="protein sequence ID" value="ENSHHUP00000007287.1"/>
    <property type="gene ID" value="ENSHHUG00000004483.1"/>
</dbReference>
<organism evidence="1 2">
    <name type="scientific">Hucho hucho</name>
    <name type="common">huchen</name>
    <dbReference type="NCBI Taxonomy" id="62062"/>
    <lineage>
        <taxon>Eukaryota</taxon>
        <taxon>Metazoa</taxon>
        <taxon>Chordata</taxon>
        <taxon>Craniata</taxon>
        <taxon>Vertebrata</taxon>
        <taxon>Euteleostomi</taxon>
        <taxon>Actinopterygii</taxon>
        <taxon>Neopterygii</taxon>
        <taxon>Teleostei</taxon>
        <taxon>Protacanthopterygii</taxon>
        <taxon>Salmoniformes</taxon>
        <taxon>Salmonidae</taxon>
        <taxon>Salmoninae</taxon>
        <taxon>Hucho</taxon>
    </lineage>
</organism>